<evidence type="ECO:0000313" key="3">
    <source>
        <dbReference type="EMBL" id="MCV2231825.1"/>
    </source>
</evidence>
<feature type="domain" description="GGDEF" evidence="2">
    <location>
        <begin position="324"/>
        <end position="454"/>
    </location>
</feature>
<dbReference type="Gene3D" id="3.30.70.270">
    <property type="match status" value="1"/>
</dbReference>
<dbReference type="SMART" id="SM00267">
    <property type="entry name" value="GGDEF"/>
    <property type="match status" value="1"/>
</dbReference>
<comment type="caution">
    <text evidence="3">The sequence shown here is derived from an EMBL/GenBank/DDBJ whole genome shotgun (WGS) entry which is preliminary data.</text>
</comment>
<organism evidence="3 4">
    <name type="scientific">Paracholeplasma manati</name>
    <dbReference type="NCBI Taxonomy" id="591373"/>
    <lineage>
        <taxon>Bacteria</taxon>
        <taxon>Bacillati</taxon>
        <taxon>Mycoplasmatota</taxon>
        <taxon>Mollicutes</taxon>
        <taxon>Acholeplasmatales</taxon>
        <taxon>Acholeplasmataceae</taxon>
        <taxon>Paracholeplasma</taxon>
    </lineage>
</organism>
<dbReference type="PANTHER" id="PTHR45138">
    <property type="entry name" value="REGULATORY COMPONENTS OF SENSORY TRANSDUCTION SYSTEM"/>
    <property type="match status" value="1"/>
</dbReference>
<feature type="transmembrane region" description="Helical" evidence="1">
    <location>
        <begin position="12"/>
        <end position="31"/>
    </location>
</feature>
<evidence type="ECO:0000313" key="4">
    <source>
        <dbReference type="Proteomes" id="UP001177160"/>
    </source>
</evidence>
<dbReference type="SUPFAM" id="SSF55073">
    <property type="entry name" value="Nucleotide cyclase"/>
    <property type="match status" value="1"/>
</dbReference>
<dbReference type="PROSITE" id="PS50887">
    <property type="entry name" value="GGDEF"/>
    <property type="match status" value="1"/>
</dbReference>
<dbReference type="CDD" id="cd01949">
    <property type="entry name" value="GGDEF"/>
    <property type="match status" value="1"/>
</dbReference>
<dbReference type="Pfam" id="PF00990">
    <property type="entry name" value="GGDEF"/>
    <property type="match status" value="1"/>
</dbReference>
<keyword evidence="1" id="KW-1133">Transmembrane helix</keyword>
<evidence type="ECO:0000259" key="2">
    <source>
        <dbReference type="PROSITE" id="PS50887"/>
    </source>
</evidence>
<sequence>MDGLLKRIKVFLITFITLLSLLTIFGIYSPLSQTIEKEKRMNFITAAEIYRDSVQSFITISLQDANIIASNYDTKQMMKGYWEGNISQADITAYFTASFPTNMALFDYVVYAEIGTNNFPLSTYGSPVETYTYQDIIFDFYDHELIPLDTGYVLRVTYPVTMNFTNVGYLMIYFDLSSAVLSSDNITLNLYKNDSFIQSVYAEGKRLEVDGEIIYVHDEHVDYVGAFNGNQIFYVISMTNADLYGNTNSIVKYAILGLMLVIFLAFIVFNTSVYQKAGSIIQETNLLKDEITQIADIDSLTGAFSRSYFDRYAAAFEQRYADGWVASLIMIDFDNLKAINDTYGHLAGDTVLQNISKLIQESLRANDLFFRFGGDEFVVILEDCERELAEKIAKRLNVEIQKASESLPYVVSISYGISMLSHDSNLKKVIHEADVQMYLDKKQKNQKDYDLFDV</sequence>
<dbReference type="InterPro" id="IPR000160">
    <property type="entry name" value="GGDEF_dom"/>
</dbReference>
<accession>A0ABT2Y771</accession>
<evidence type="ECO:0000256" key="1">
    <source>
        <dbReference type="SAM" id="Phobius"/>
    </source>
</evidence>
<name>A0ABT2Y771_9MOLU</name>
<protein>
    <submittedName>
        <fullName evidence="3">GGDEF domain-containing protein</fullName>
    </submittedName>
</protein>
<reference evidence="3" key="1">
    <citation type="submission" date="2022-09" db="EMBL/GenBank/DDBJ databases">
        <title>Novel Mycoplasma species identified in domestic and wild animals.</title>
        <authorList>
            <person name="Volokhov D.V."/>
            <person name="Furtak V.A."/>
            <person name="Zagorodnyaya T.A."/>
        </authorList>
    </citation>
    <scope>NUCLEOTIDE SEQUENCE</scope>
    <source>
        <strain evidence="3">Oakley</strain>
    </source>
</reference>
<keyword evidence="4" id="KW-1185">Reference proteome</keyword>
<dbReference type="EMBL" id="JAOVQM010000002">
    <property type="protein sequence ID" value="MCV2231825.1"/>
    <property type="molecule type" value="Genomic_DNA"/>
</dbReference>
<dbReference type="NCBIfam" id="TIGR00254">
    <property type="entry name" value="GGDEF"/>
    <property type="match status" value="1"/>
</dbReference>
<gene>
    <name evidence="3" type="ORF">N7548_03185</name>
</gene>
<proteinExistence type="predicted"/>
<keyword evidence="1" id="KW-0812">Transmembrane</keyword>
<dbReference type="RefSeq" id="WP_263607978.1">
    <property type="nucleotide sequence ID" value="NZ_JAOVQM010000002.1"/>
</dbReference>
<dbReference type="InterPro" id="IPR050469">
    <property type="entry name" value="Diguanylate_Cyclase"/>
</dbReference>
<dbReference type="Proteomes" id="UP001177160">
    <property type="component" value="Unassembled WGS sequence"/>
</dbReference>
<dbReference type="InterPro" id="IPR029787">
    <property type="entry name" value="Nucleotide_cyclase"/>
</dbReference>
<keyword evidence="1" id="KW-0472">Membrane</keyword>
<dbReference type="PANTHER" id="PTHR45138:SF6">
    <property type="entry name" value="DIGUANYLATE CYCLASE DGCN"/>
    <property type="match status" value="1"/>
</dbReference>
<dbReference type="InterPro" id="IPR043128">
    <property type="entry name" value="Rev_trsase/Diguanyl_cyclase"/>
</dbReference>
<feature type="transmembrane region" description="Helical" evidence="1">
    <location>
        <begin position="250"/>
        <end position="269"/>
    </location>
</feature>